<dbReference type="InterPro" id="IPR052030">
    <property type="entry name" value="Peptidase_M20/M20A_hydrolases"/>
</dbReference>
<evidence type="ECO:0000313" key="2">
    <source>
        <dbReference type="Proteomes" id="UP000192578"/>
    </source>
</evidence>
<keyword evidence="2" id="KW-1185">Reference proteome</keyword>
<proteinExistence type="predicted"/>
<reference evidence="2" key="1">
    <citation type="submission" date="2017-01" db="EMBL/GenBank/DDBJ databases">
        <title>Comparative genomics of anhydrobiosis in the tardigrade Hypsibius dujardini.</title>
        <authorList>
            <person name="Yoshida Y."/>
            <person name="Koutsovoulos G."/>
            <person name="Laetsch D."/>
            <person name="Stevens L."/>
            <person name="Kumar S."/>
            <person name="Horikawa D."/>
            <person name="Ishino K."/>
            <person name="Komine S."/>
            <person name="Tomita M."/>
            <person name="Blaxter M."/>
            <person name="Arakawa K."/>
        </authorList>
    </citation>
    <scope>NUCLEOTIDE SEQUENCE [LARGE SCALE GENOMIC DNA]</scope>
    <source>
        <strain evidence="2">Z151</strain>
    </source>
</reference>
<organism evidence="1 2">
    <name type="scientific">Hypsibius exemplaris</name>
    <name type="common">Freshwater tardigrade</name>
    <dbReference type="NCBI Taxonomy" id="2072580"/>
    <lineage>
        <taxon>Eukaryota</taxon>
        <taxon>Metazoa</taxon>
        <taxon>Ecdysozoa</taxon>
        <taxon>Tardigrada</taxon>
        <taxon>Eutardigrada</taxon>
        <taxon>Parachela</taxon>
        <taxon>Hypsibioidea</taxon>
        <taxon>Hypsibiidae</taxon>
        <taxon>Hypsibius</taxon>
    </lineage>
</organism>
<dbReference type="Gene3D" id="3.30.70.360">
    <property type="match status" value="1"/>
</dbReference>
<dbReference type="GO" id="GO:0016805">
    <property type="term" value="F:dipeptidase activity"/>
    <property type="evidence" value="ECO:0007669"/>
    <property type="project" value="TreeGrafter"/>
</dbReference>
<dbReference type="Proteomes" id="UP000192578">
    <property type="component" value="Unassembled WGS sequence"/>
</dbReference>
<dbReference type="PANTHER" id="PTHR30575:SF0">
    <property type="entry name" value="XAA-ARG DIPEPTIDASE"/>
    <property type="match status" value="1"/>
</dbReference>
<evidence type="ECO:0000313" key="1">
    <source>
        <dbReference type="EMBL" id="OQV25589.1"/>
    </source>
</evidence>
<name>A0A1W0XDN8_HYPEX</name>
<protein>
    <submittedName>
        <fullName evidence="1">Peptidase M20 domain-containing protein 2</fullName>
    </submittedName>
</protein>
<gene>
    <name evidence="1" type="ORF">BV898_00525</name>
</gene>
<comment type="caution">
    <text evidence="1">The sequence shown here is derived from an EMBL/GenBank/DDBJ whole genome shotgun (WGS) entry which is preliminary data.</text>
</comment>
<dbReference type="Gene3D" id="3.40.630.10">
    <property type="entry name" value="Zn peptidases"/>
    <property type="match status" value="1"/>
</dbReference>
<dbReference type="OrthoDB" id="6119954at2759"/>
<dbReference type="PANTHER" id="PTHR30575">
    <property type="entry name" value="PEPTIDASE M20"/>
    <property type="match status" value="1"/>
</dbReference>
<dbReference type="AlphaFoldDB" id="A0A1W0XDN8"/>
<dbReference type="EMBL" id="MTYJ01000002">
    <property type="protein sequence ID" value="OQV25589.1"/>
    <property type="molecule type" value="Genomic_DNA"/>
</dbReference>
<dbReference type="SUPFAM" id="SSF53187">
    <property type="entry name" value="Zn-dependent exopeptidases"/>
    <property type="match status" value="1"/>
</dbReference>
<accession>A0A1W0XDN8</accession>
<sequence>MEEIHQGQISDTLARHADSLNDISQKIWREPELYFQEKFAHNLLTDFLERNGFTVVRGYKNIATAFRAEFQSPNYDRLLHPTIAVLCEYDALPEIGHACGHNLIAEAGIATGLALRDVLTSHADTAQAVDGKLVILGTPAEEQGGGKVILINEGAFLDIDFAMMVHPFVRNDLEPVILGIEACRVEFRGKAAHAACGPWEAVNALDAAVSLYQNVALFR</sequence>